<feature type="domain" description="DUF1400" evidence="1">
    <location>
        <begin position="26"/>
        <end position="151"/>
    </location>
</feature>
<sequence length="182" mass="19904">MSVSLARQISIGLGAAIIFASSPAFSAEQVVLKYRVLRESVSVSELTTFANTGQASPDLQTYFRLSRQNPEAVRQTLTRQVSVNPVLLDRVLNSPLGNGILDQLGQAIQTPRGGAERQALRAALTLSASDDGKVSILEILQKYPTQEVVVDGDRVEGTYRQLNQLAERLRNPLGNILSRIFR</sequence>
<keyword evidence="3" id="KW-1185">Reference proteome</keyword>
<dbReference type="InterPro" id="IPR010802">
    <property type="entry name" value="DUF1400"/>
</dbReference>
<dbReference type="Pfam" id="PF07176">
    <property type="entry name" value="DUF1400"/>
    <property type="match status" value="1"/>
</dbReference>
<dbReference type="EMBL" id="WVIE01000026">
    <property type="protein sequence ID" value="NDJ19208.1"/>
    <property type="molecule type" value="Genomic_DNA"/>
</dbReference>
<dbReference type="RefSeq" id="WP_162424735.1">
    <property type="nucleotide sequence ID" value="NZ_WVIE01000026.1"/>
</dbReference>
<protein>
    <submittedName>
        <fullName evidence="2">Alpha/beta hydrolase</fullName>
    </submittedName>
</protein>
<keyword evidence="2" id="KW-0378">Hydrolase</keyword>
<dbReference type="GO" id="GO:0016787">
    <property type="term" value="F:hydrolase activity"/>
    <property type="evidence" value="ECO:0007669"/>
    <property type="project" value="UniProtKB-KW"/>
</dbReference>
<comment type="caution">
    <text evidence="2">The sequence shown here is derived from an EMBL/GenBank/DDBJ whole genome shotgun (WGS) entry which is preliminary data.</text>
</comment>
<dbReference type="AlphaFoldDB" id="A0A8J7Z701"/>
<evidence type="ECO:0000259" key="1">
    <source>
        <dbReference type="Pfam" id="PF07176"/>
    </source>
</evidence>
<proteinExistence type="predicted"/>
<gene>
    <name evidence="2" type="ORF">GS601_18255</name>
</gene>
<dbReference type="Proteomes" id="UP000646053">
    <property type="component" value="Unassembled WGS sequence"/>
</dbReference>
<name>A0A8J7Z701_9CYAN</name>
<accession>A0A8J7Z701</accession>
<reference evidence="2" key="1">
    <citation type="submission" date="2019-12" db="EMBL/GenBank/DDBJ databases">
        <title>High-Quality draft genome sequences of three cyanobacteria isolated from the limestone walls of the Old Cathedral of Coimbra.</title>
        <authorList>
            <person name="Tiago I."/>
            <person name="Soares F."/>
            <person name="Portugal A."/>
        </authorList>
    </citation>
    <scope>NUCLEOTIDE SEQUENCE</scope>
    <source>
        <strain evidence="2">A</strain>
    </source>
</reference>
<evidence type="ECO:0000313" key="2">
    <source>
        <dbReference type="EMBL" id="NDJ19208.1"/>
    </source>
</evidence>
<evidence type="ECO:0000313" key="3">
    <source>
        <dbReference type="Proteomes" id="UP000646053"/>
    </source>
</evidence>
<organism evidence="2 3">
    <name type="scientific">Myxacorys almedinensis A</name>
    <dbReference type="NCBI Taxonomy" id="2690445"/>
    <lineage>
        <taxon>Bacteria</taxon>
        <taxon>Bacillati</taxon>
        <taxon>Cyanobacteriota</taxon>
        <taxon>Cyanophyceae</taxon>
        <taxon>Leptolyngbyales</taxon>
        <taxon>Leptolyngbyaceae</taxon>
        <taxon>Myxacorys</taxon>
        <taxon>Myxacorys almedinensis</taxon>
    </lineage>
</organism>